<evidence type="ECO:0000256" key="3">
    <source>
        <dbReference type="ARBA" id="ARBA00022842"/>
    </source>
</evidence>
<evidence type="ECO:0000256" key="4">
    <source>
        <dbReference type="ARBA" id="ARBA00023277"/>
    </source>
</evidence>
<name>A0A059CEL2_EUCGR</name>
<dbReference type="InterPro" id="IPR041492">
    <property type="entry name" value="HAD_2"/>
</dbReference>
<evidence type="ECO:0000256" key="1">
    <source>
        <dbReference type="ARBA" id="ARBA00001946"/>
    </source>
</evidence>
<dbReference type="GO" id="GO:0046872">
    <property type="term" value="F:metal ion binding"/>
    <property type="evidence" value="ECO:0007669"/>
    <property type="project" value="UniProtKB-KW"/>
</dbReference>
<accession>A0A059CEL2</accession>
<evidence type="ECO:0008006" key="6">
    <source>
        <dbReference type="Google" id="ProtNLM"/>
    </source>
</evidence>
<keyword evidence="3" id="KW-0460">Magnesium</keyword>
<dbReference type="SUPFAM" id="SSF56784">
    <property type="entry name" value="HAD-like"/>
    <property type="match status" value="1"/>
</dbReference>
<dbReference type="InterPro" id="IPR051600">
    <property type="entry name" value="Beta-PGM-like"/>
</dbReference>
<dbReference type="CDD" id="cd07505">
    <property type="entry name" value="HAD_BPGM-like"/>
    <property type="match status" value="1"/>
</dbReference>
<dbReference type="PANTHER" id="PTHR46193:SF18">
    <property type="entry name" value="HEXITOL PHOSPHATASE B"/>
    <property type="match status" value="1"/>
</dbReference>
<dbReference type="STRING" id="71139.A0A059CEL2"/>
<keyword evidence="2" id="KW-0479">Metal-binding</keyword>
<comment type="cofactor">
    <cofactor evidence="1">
        <name>Mg(2+)</name>
        <dbReference type="ChEBI" id="CHEBI:18420"/>
    </cofactor>
</comment>
<gene>
    <name evidence="5" type="ORF">EUGRSUZ_D01168</name>
</gene>
<proteinExistence type="predicted"/>
<dbReference type="InterPro" id="IPR023198">
    <property type="entry name" value="PGP-like_dom2"/>
</dbReference>
<dbReference type="Gramene" id="KCW76812">
    <property type="protein sequence ID" value="KCW76812"/>
    <property type="gene ID" value="EUGRSUZ_D01168"/>
</dbReference>
<dbReference type="AlphaFoldDB" id="A0A059CEL2"/>
<organism evidence="5">
    <name type="scientific">Eucalyptus grandis</name>
    <name type="common">Flooded gum</name>
    <dbReference type="NCBI Taxonomy" id="71139"/>
    <lineage>
        <taxon>Eukaryota</taxon>
        <taxon>Viridiplantae</taxon>
        <taxon>Streptophyta</taxon>
        <taxon>Embryophyta</taxon>
        <taxon>Tracheophyta</taxon>
        <taxon>Spermatophyta</taxon>
        <taxon>Magnoliopsida</taxon>
        <taxon>eudicotyledons</taxon>
        <taxon>Gunneridae</taxon>
        <taxon>Pentapetalae</taxon>
        <taxon>rosids</taxon>
        <taxon>malvids</taxon>
        <taxon>Myrtales</taxon>
        <taxon>Myrtaceae</taxon>
        <taxon>Myrtoideae</taxon>
        <taxon>Eucalypteae</taxon>
        <taxon>Eucalyptus</taxon>
    </lineage>
</organism>
<dbReference type="InterPro" id="IPR023214">
    <property type="entry name" value="HAD_sf"/>
</dbReference>
<dbReference type="SFLD" id="SFLDS00003">
    <property type="entry name" value="Haloacid_Dehalogenase"/>
    <property type="match status" value="1"/>
</dbReference>
<dbReference type="EMBL" id="KK198756">
    <property type="protein sequence ID" value="KCW76812.1"/>
    <property type="molecule type" value="Genomic_DNA"/>
</dbReference>
<dbReference type="InterPro" id="IPR036412">
    <property type="entry name" value="HAD-like_sf"/>
</dbReference>
<protein>
    <recommendedName>
        <fullName evidence="6">Haloacid dehalogenase-like hydrolase domain-containing protein Sgpp</fullName>
    </recommendedName>
</protein>
<reference evidence="5" key="1">
    <citation type="submission" date="2013-07" db="EMBL/GenBank/DDBJ databases">
        <title>The genome of Eucalyptus grandis.</title>
        <authorList>
            <person name="Schmutz J."/>
            <person name="Hayes R."/>
            <person name="Myburg A."/>
            <person name="Tuskan G."/>
            <person name="Grattapaglia D."/>
            <person name="Rokhsar D.S."/>
        </authorList>
    </citation>
    <scope>NUCLEOTIDE SEQUENCE</scope>
    <source>
        <tissue evidence="5">Leaf extractions</tissue>
    </source>
</reference>
<evidence type="ECO:0000313" key="5">
    <source>
        <dbReference type="EMBL" id="KCW76812.1"/>
    </source>
</evidence>
<evidence type="ECO:0000256" key="2">
    <source>
        <dbReference type="ARBA" id="ARBA00022723"/>
    </source>
</evidence>
<dbReference type="Gene3D" id="3.40.50.1000">
    <property type="entry name" value="HAD superfamily/HAD-like"/>
    <property type="match status" value="1"/>
</dbReference>
<dbReference type="SFLD" id="SFLDG01129">
    <property type="entry name" value="C1.5:_HAD__Beta-PGM__Phosphata"/>
    <property type="match status" value="1"/>
</dbReference>
<dbReference type="Pfam" id="PF13419">
    <property type="entry name" value="HAD_2"/>
    <property type="match status" value="1"/>
</dbReference>
<dbReference type="GO" id="GO:0003824">
    <property type="term" value="F:catalytic activity"/>
    <property type="evidence" value="ECO:0007669"/>
    <property type="project" value="UniProtKB-ARBA"/>
</dbReference>
<sequence length="401" mass="45427">MASPTFTFNPNLYLKFSHQTQSNNFDWTPCSWRKEHQRPLEFHFPLASLARRDRIRRASSGCNMQSAAFLPRLPQHHSHLCRSDNFLVSHHSTWTCPKWKLAASRIAVTRMSPPASTSHSLSSETSLAALAPLEAILFDIDGTLCDSDPIHYYAFREMLQESASQVGFNGGIPITEEFFVKKISGMHNEELCHVLFPDWEIQKASKFMEDKEEMFQRLASEKLEPVKGLPKLLKWIEGQGMRRAAVTNAPRPNAELILSLLGLNDFFETLVIGSECERAKPFPHPYLKALEVLGVSEKHAFVFEHLQFLSICILIVLCGIEGLGFGDKSWSCSRNASRGVRNKESGEITDRSRGCLRHYGFSRPKTVESIGRAGEGCRGHRNQNLKPNLSNLRKLDPCWML</sequence>
<dbReference type="InParanoid" id="A0A059CEL2"/>
<keyword evidence="4" id="KW-0119">Carbohydrate metabolism</keyword>
<dbReference type="PANTHER" id="PTHR46193">
    <property type="entry name" value="6-PHOSPHOGLUCONATE PHOSPHATASE"/>
    <property type="match status" value="1"/>
</dbReference>
<dbReference type="Gene3D" id="1.10.150.240">
    <property type="entry name" value="Putative phosphatase, domain 2"/>
    <property type="match status" value="1"/>
</dbReference>